<accession>A0AA40X008</accession>
<name>A0AA40X008_9GAMM</name>
<dbReference type="AlphaFoldDB" id="A0AA40X008"/>
<protein>
    <submittedName>
        <fullName evidence="1">DUF2732 family protein</fullName>
    </submittedName>
</protein>
<evidence type="ECO:0000313" key="2">
    <source>
        <dbReference type="Proteomes" id="UP000705283"/>
    </source>
</evidence>
<reference evidence="1" key="2">
    <citation type="submission" date="2022-09" db="EMBL/GenBank/DDBJ databases">
        <title>Rouxiella aceris sp. nov., isolated from tree sap and emended description of the genus Rhouxiella.</title>
        <authorList>
            <person name="Kim I.S."/>
        </authorList>
    </citation>
    <scope>NUCLEOTIDE SEQUENCE</scope>
    <source>
        <strain evidence="1">SAP-2</strain>
    </source>
</reference>
<gene>
    <name evidence="1" type="ORF">ITX54_05995</name>
</gene>
<sequence>MKIGSEKVQVPDAHEGFLLALNDARLDERKNVSAVFAARLEAIAAHLVHNEVGGRGAVEVLRLEADRIRNESGEIH</sequence>
<dbReference type="Pfam" id="PF10809">
    <property type="entry name" value="DUF2732"/>
    <property type="match status" value="1"/>
</dbReference>
<proteinExistence type="predicted"/>
<comment type="caution">
    <text evidence="1">The sequence shown here is derived from an EMBL/GenBank/DDBJ whole genome shotgun (WGS) entry which is preliminary data.</text>
</comment>
<dbReference type="EMBL" id="JADMKS010000002">
    <property type="protein sequence ID" value="MBF6636215.1"/>
    <property type="molecule type" value="Genomic_DNA"/>
</dbReference>
<dbReference type="InterPro" id="IPR020126">
    <property type="entry name" value="DUF2732"/>
</dbReference>
<reference evidence="1" key="1">
    <citation type="submission" date="2020-11" db="EMBL/GenBank/DDBJ databases">
        <authorList>
            <person name="Lee S.D."/>
        </authorList>
    </citation>
    <scope>NUCLEOTIDE SEQUENCE</scope>
    <source>
        <strain evidence="1">SAP-2</strain>
    </source>
</reference>
<organism evidence="1 2">
    <name type="scientific">Rouxiella silvae</name>
    <dbReference type="NCBI Taxonomy" id="1646373"/>
    <lineage>
        <taxon>Bacteria</taxon>
        <taxon>Pseudomonadati</taxon>
        <taxon>Pseudomonadota</taxon>
        <taxon>Gammaproteobacteria</taxon>
        <taxon>Enterobacterales</taxon>
        <taxon>Yersiniaceae</taxon>
        <taxon>Rouxiella</taxon>
    </lineage>
</organism>
<dbReference type="Proteomes" id="UP000705283">
    <property type="component" value="Unassembled WGS sequence"/>
</dbReference>
<evidence type="ECO:0000313" key="1">
    <source>
        <dbReference type="EMBL" id="MBF6636215.1"/>
    </source>
</evidence>